<gene>
    <name evidence="3" type="ORF">LAMI_0E08196G</name>
</gene>
<dbReference type="STRING" id="1230905.A0A1G4JMU9"/>
<dbReference type="AlphaFoldDB" id="A0A1G4JMU9"/>
<keyword evidence="1" id="KW-0143">Chaperone</keyword>
<dbReference type="EMBL" id="LT598465">
    <property type="protein sequence ID" value="SCU91980.1"/>
    <property type="molecule type" value="Genomic_DNA"/>
</dbReference>
<dbReference type="OrthoDB" id="15001at2759"/>
<dbReference type="GO" id="GO:0005737">
    <property type="term" value="C:cytoplasm"/>
    <property type="evidence" value="ECO:0007669"/>
    <property type="project" value="TreeGrafter"/>
</dbReference>
<accession>A0A1G4JMU9</accession>
<evidence type="ECO:0000313" key="4">
    <source>
        <dbReference type="Proteomes" id="UP000191024"/>
    </source>
</evidence>
<evidence type="ECO:0000256" key="1">
    <source>
        <dbReference type="ARBA" id="ARBA00023186"/>
    </source>
</evidence>
<reference evidence="3 4" key="1">
    <citation type="submission" date="2016-03" db="EMBL/GenBank/DDBJ databases">
        <authorList>
            <person name="Devillers H."/>
        </authorList>
    </citation>
    <scope>NUCLEOTIDE SEQUENCE [LARGE SCALE GENOMIC DNA]</scope>
    <source>
        <strain evidence="3">CBS 11717</strain>
    </source>
</reference>
<dbReference type="GO" id="GO:0043248">
    <property type="term" value="P:proteasome assembly"/>
    <property type="evidence" value="ECO:0007669"/>
    <property type="project" value="InterPro"/>
</dbReference>
<keyword evidence="4" id="KW-1185">Reference proteome</keyword>
<proteinExistence type="inferred from homology"/>
<organism evidence="3 4">
    <name type="scientific">Lachancea mirantina</name>
    <dbReference type="NCBI Taxonomy" id="1230905"/>
    <lineage>
        <taxon>Eukaryota</taxon>
        <taxon>Fungi</taxon>
        <taxon>Dikarya</taxon>
        <taxon>Ascomycota</taxon>
        <taxon>Saccharomycotina</taxon>
        <taxon>Saccharomycetes</taxon>
        <taxon>Saccharomycetales</taxon>
        <taxon>Saccharomycetaceae</taxon>
        <taxon>Lachancea</taxon>
    </lineage>
</organism>
<dbReference type="Proteomes" id="UP000191024">
    <property type="component" value="Chromosome E"/>
</dbReference>
<name>A0A1G4JMU9_9SACH</name>
<protein>
    <submittedName>
        <fullName evidence="3">LAMI_0E08196g1_1</fullName>
    </submittedName>
</protein>
<comment type="similarity">
    <text evidence="2">Belongs to the POMP/UMP1 family.</text>
</comment>
<dbReference type="InterPro" id="IPR008012">
    <property type="entry name" value="Ump1"/>
</dbReference>
<evidence type="ECO:0000256" key="2">
    <source>
        <dbReference type="ARBA" id="ARBA00043974"/>
    </source>
</evidence>
<evidence type="ECO:0000313" key="3">
    <source>
        <dbReference type="EMBL" id="SCU91980.1"/>
    </source>
</evidence>
<dbReference type="PANTHER" id="PTHR12828">
    <property type="entry name" value="PROTEASOME MATURATION PROTEIN UMP1"/>
    <property type="match status" value="1"/>
</dbReference>
<sequence>MNVVPSSNFRSSVASNQIKGATSNAAPTLPDNLRLQKGALPLSSELSGQHPLENRVNNWDATQRRRQLEQYRQVFGIAEPIKREMELQIVEHSNFNPLDTTGQRSMHADILLNRDASVDWEDVYPSADATGAVDLGHNVHGQIEQQLRL</sequence>
<dbReference type="GO" id="GO:0005634">
    <property type="term" value="C:nucleus"/>
    <property type="evidence" value="ECO:0007669"/>
    <property type="project" value="TreeGrafter"/>
</dbReference>
<dbReference type="Pfam" id="PF05348">
    <property type="entry name" value="UMP1"/>
    <property type="match status" value="1"/>
</dbReference>
<dbReference type="PANTHER" id="PTHR12828:SF3">
    <property type="entry name" value="PROTEASOME MATURATION PROTEIN"/>
    <property type="match status" value="1"/>
</dbReference>